<keyword evidence="11" id="KW-0497">Mitogen</keyword>
<dbReference type="Gene3D" id="2.80.10.50">
    <property type="match status" value="1"/>
</dbReference>
<gene>
    <name evidence="14 15" type="primary">LOC116409784</name>
</gene>
<evidence type="ECO:0000256" key="6">
    <source>
        <dbReference type="ARBA" id="ARBA00022514"/>
    </source>
</evidence>
<organism evidence="13 14">
    <name type="scientific">Xenopus tropicalis</name>
    <name type="common">Western clawed frog</name>
    <name type="synonym">Silurana tropicalis</name>
    <dbReference type="NCBI Taxonomy" id="8364"/>
    <lineage>
        <taxon>Eukaryota</taxon>
        <taxon>Metazoa</taxon>
        <taxon>Chordata</taxon>
        <taxon>Craniata</taxon>
        <taxon>Vertebrata</taxon>
        <taxon>Euteleostomi</taxon>
        <taxon>Amphibia</taxon>
        <taxon>Batrachia</taxon>
        <taxon>Anura</taxon>
        <taxon>Pipoidea</taxon>
        <taxon>Pipidae</taxon>
        <taxon>Xenopodinae</taxon>
        <taxon>Xenopus</taxon>
        <taxon>Silurana</taxon>
    </lineage>
</organism>
<evidence type="ECO:0000313" key="15">
    <source>
        <dbReference type="Xenbase" id="XB-GENE-29095731"/>
    </source>
</evidence>
<dbReference type="InterPro" id="IPR008996">
    <property type="entry name" value="IL1/FGF"/>
</dbReference>
<evidence type="ECO:0000256" key="8">
    <source>
        <dbReference type="ARBA" id="ARBA00022620"/>
    </source>
</evidence>
<sequence length="321" mass="36249">MNIQGRNVALVASHARLSYSQCVYLADCSESLINPTMACNWVNRKSLTGNRFSPWSQDSSDTVFPEKLGPPEYISYPIPPYGTLYQYGRKMMFPIMNRHKIFDMTKKFDINDISYIYLDSFKPNQQESLTPTSYRRESSRTYCIQGSDNKWFVFENGALKGKYLQGANVRNKATVTICKYSPWVEGKIPVTLKIEGPNIFLNCLSGTLQYEATNEQNLSEIDQSEEKFLFFQNATGSSTCSFEPTANTQLTLCTDSASSNVSVQPKSSNTPNVHFSLFPPPSKLFENVGGGRIALRPNETETLDFDSRRLLSNQCNGKSFF</sequence>
<evidence type="ECO:0000256" key="2">
    <source>
        <dbReference type="ARBA" id="ARBA00004514"/>
    </source>
</evidence>
<dbReference type="Xenbase" id="XB-GENE-29095731">
    <property type="gene designation" value="LOC116409784"/>
</dbReference>
<evidence type="ECO:0000256" key="10">
    <source>
        <dbReference type="ARBA" id="ARBA00023228"/>
    </source>
</evidence>
<dbReference type="GO" id="GO:0051781">
    <property type="term" value="P:positive regulation of cell division"/>
    <property type="evidence" value="ECO:0007669"/>
    <property type="project" value="UniProtKB-KW"/>
</dbReference>
<evidence type="ECO:0000256" key="5">
    <source>
        <dbReference type="ARBA" id="ARBA00022490"/>
    </source>
</evidence>
<keyword evidence="6" id="KW-0202">Cytokine</keyword>
<proteinExistence type="inferred from homology"/>
<dbReference type="CDD" id="cd00100">
    <property type="entry name" value="beta-trefoil_IL1"/>
    <property type="match status" value="1"/>
</dbReference>
<evidence type="ECO:0000313" key="13">
    <source>
        <dbReference type="Proteomes" id="UP000008143"/>
    </source>
</evidence>
<dbReference type="SMART" id="SM00125">
    <property type="entry name" value="IL1"/>
    <property type="match status" value="1"/>
</dbReference>
<accession>A0A8J1JDQ6</accession>
<keyword evidence="9" id="KW-0395">Inflammatory response</keyword>
<evidence type="ECO:0000256" key="11">
    <source>
        <dbReference type="ARBA" id="ARBA00023246"/>
    </source>
</evidence>
<dbReference type="PANTHER" id="PTHR10078">
    <property type="entry name" value="INTERLEUKIN-1 FAMILY MEMBER"/>
    <property type="match status" value="1"/>
</dbReference>
<dbReference type="OrthoDB" id="9909031at2759"/>
<dbReference type="GO" id="GO:0005764">
    <property type="term" value="C:lysosome"/>
    <property type="evidence" value="ECO:0007669"/>
    <property type="project" value="UniProtKB-SubCell"/>
</dbReference>
<dbReference type="AlphaFoldDB" id="A0A8J1JDQ6"/>
<keyword evidence="13" id="KW-1185">Reference proteome</keyword>
<dbReference type="AGR" id="Xenbase:XB-GENE-29095731"/>
<evidence type="ECO:0000313" key="14">
    <source>
        <dbReference type="RefSeq" id="XP_031755140.1"/>
    </source>
</evidence>
<dbReference type="GO" id="GO:0006955">
    <property type="term" value="P:immune response"/>
    <property type="evidence" value="ECO:0007669"/>
    <property type="project" value="InterPro"/>
</dbReference>
<reference evidence="14" key="1">
    <citation type="submission" date="2025-08" db="UniProtKB">
        <authorList>
            <consortium name="RefSeq"/>
        </authorList>
    </citation>
    <scope>IDENTIFICATION</scope>
    <source>
        <strain evidence="14">Nigerian</strain>
        <tissue evidence="14">Liver and blood</tissue>
    </source>
</reference>
<dbReference type="GO" id="GO:0005125">
    <property type="term" value="F:cytokine activity"/>
    <property type="evidence" value="ECO:0007669"/>
    <property type="project" value="UniProtKB-UniRule"/>
</dbReference>
<dbReference type="InterPro" id="IPR000975">
    <property type="entry name" value="IL-1_fam"/>
</dbReference>
<comment type="subcellular location">
    <subcellularLocation>
        <location evidence="2">Cytoplasm</location>
        <location evidence="2">Cytosol</location>
    </subcellularLocation>
    <subcellularLocation>
        <location evidence="1">Lysosome</location>
    </subcellularLocation>
    <subcellularLocation>
        <location evidence="3">Secreted</location>
        <location evidence="3">Extracellular exosome</location>
    </subcellularLocation>
</comment>
<dbReference type="RefSeq" id="XP_031755140.1">
    <property type="nucleotide sequence ID" value="XM_031899280.1"/>
</dbReference>
<dbReference type="GO" id="GO:0001660">
    <property type="term" value="P:fever generation"/>
    <property type="evidence" value="ECO:0007669"/>
    <property type="project" value="UniProtKB-KW"/>
</dbReference>
<dbReference type="Pfam" id="PF00340">
    <property type="entry name" value="IL1"/>
    <property type="match status" value="1"/>
</dbReference>
<keyword evidence="10" id="KW-0458">Lysosome</keyword>
<dbReference type="OMA" id="REYSRTY"/>
<dbReference type="KEGG" id="xtr:116409784"/>
<evidence type="ECO:0000256" key="9">
    <source>
        <dbReference type="ARBA" id="ARBA00023198"/>
    </source>
</evidence>
<comment type="similarity">
    <text evidence="4 12">Belongs to the IL-1 family.</text>
</comment>
<evidence type="ECO:0000256" key="12">
    <source>
        <dbReference type="RuleBase" id="RU003753"/>
    </source>
</evidence>
<dbReference type="Proteomes" id="UP000008143">
    <property type="component" value="Chromosome 3"/>
</dbReference>
<evidence type="ECO:0000256" key="1">
    <source>
        <dbReference type="ARBA" id="ARBA00004371"/>
    </source>
</evidence>
<keyword evidence="7 12" id="KW-0964">Secreted</keyword>
<dbReference type="SUPFAM" id="SSF50353">
    <property type="entry name" value="Cytokine"/>
    <property type="match status" value="1"/>
</dbReference>
<evidence type="ECO:0000256" key="7">
    <source>
        <dbReference type="ARBA" id="ARBA00022525"/>
    </source>
</evidence>
<protein>
    <recommendedName>
        <fullName evidence="12">Interleukin-1</fullName>
    </recommendedName>
</protein>
<dbReference type="PRINTS" id="PR00264">
    <property type="entry name" value="INTERLEUKIN1"/>
</dbReference>
<dbReference type="GO" id="GO:0005829">
    <property type="term" value="C:cytosol"/>
    <property type="evidence" value="ECO:0007669"/>
    <property type="project" value="UniProtKB-SubCell"/>
</dbReference>
<dbReference type="GO" id="GO:0005615">
    <property type="term" value="C:extracellular space"/>
    <property type="evidence" value="ECO:0007669"/>
    <property type="project" value="UniProtKB-KW"/>
</dbReference>
<keyword evidence="5" id="KW-0963">Cytoplasm</keyword>
<dbReference type="GeneID" id="116409784"/>
<keyword evidence="8" id="KW-0666">Pyrogen</keyword>
<evidence type="ECO:0000256" key="4">
    <source>
        <dbReference type="ARBA" id="ARBA00010448"/>
    </source>
</evidence>
<name>A0A8J1JDQ6_XENTR</name>
<dbReference type="GO" id="GO:0005149">
    <property type="term" value="F:interleukin-1 receptor binding"/>
    <property type="evidence" value="ECO:0007669"/>
    <property type="project" value="UniProtKB-UniRule"/>
</dbReference>
<dbReference type="PANTHER" id="PTHR10078:SF30">
    <property type="entry name" value="INTERLEUKIN-1 BETA"/>
    <property type="match status" value="1"/>
</dbReference>
<evidence type="ECO:0000256" key="3">
    <source>
        <dbReference type="ARBA" id="ARBA00004550"/>
    </source>
</evidence>